<dbReference type="Pfam" id="PF00916">
    <property type="entry name" value="Sulfate_transp"/>
    <property type="match status" value="1"/>
</dbReference>
<feature type="transmembrane region" description="Helical" evidence="6">
    <location>
        <begin position="176"/>
        <end position="197"/>
    </location>
</feature>
<evidence type="ECO:0000256" key="1">
    <source>
        <dbReference type="ARBA" id="ARBA00004141"/>
    </source>
</evidence>
<feature type="transmembrane region" description="Helical" evidence="6">
    <location>
        <begin position="274"/>
        <end position="293"/>
    </location>
</feature>
<evidence type="ECO:0000313" key="8">
    <source>
        <dbReference type="EMBL" id="ORZ35784.1"/>
    </source>
</evidence>
<feature type="compositionally biased region" description="Basic and acidic residues" evidence="5">
    <location>
        <begin position="726"/>
        <end position="735"/>
    </location>
</feature>
<protein>
    <submittedName>
        <fullName evidence="8">Sulfate transporter family-domain-containing protein</fullName>
    </submittedName>
</protein>
<feature type="transmembrane region" description="Helical" evidence="6">
    <location>
        <begin position="432"/>
        <end position="452"/>
    </location>
</feature>
<evidence type="ECO:0000256" key="4">
    <source>
        <dbReference type="ARBA" id="ARBA00023136"/>
    </source>
</evidence>
<sequence length="735" mass="78021">MTPSSPVIHADPSPPASSRLRAASALSSVANVLAQTPATAASYFISSLRFYRNNPFQLKTELLLGLAVSIMMVPESLAFAFTAGLSPVQGLQATVFIGLFAALFGGRPGTVSGMAGALVVIQKDLIIPYPGQNALAGKCMSERLEVLFATMCLVGVLQIVLGIVRAPKLVSLVPHTVMFGFANGLALVMGIAQLTAFKVDDEQLMSTAKTGVGEPANCPATETPIRNPQRWLMPTELQFYLVLLLMILSMLVMELQPRIRRTLTLGRLQITSKLIPATLTSMLLATLVEHVVFRTLLGVHTTTVGDVARLRGSTLTWPTSVPILPLSSPHWPLALQYALTLSAVGSLESVLTMDMCATLAHAPATQADGVRELVAQGLGNLVGSVFASAGGSALVGQSVLNIQSGARGRLSSVSASLWILAYVVFAGPAIELVPVASLSGILFVVILHMITWDKWWAICVRRNVPWKDSVTVVLVTGLSVYKDLAVAVGVGVVWSAVGYAWDAGRKVEVELGVEGGGQETIVVHPGTGQSVVARIVKVYGPLFFASTTQLERMLDPPSRSQLLFADVVPDSPPKSPLPVAAAAAPRYMLLDVSESVLHDYSAVVAVVESARKWADVGGGLLVTGLDGHGLRMLQRACGKVDCEVDDEPASERAVVWFPFGDPKELEATSGQVIPEASVVADSTSGHHVIPIADLDERETETRHRHVAQESGDRERLVAGDSSEADLTEHEVKAST</sequence>
<reference evidence="8 9" key="1">
    <citation type="submission" date="2016-07" db="EMBL/GenBank/DDBJ databases">
        <title>Pervasive Adenine N6-methylation of Active Genes in Fungi.</title>
        <authorList>
            <consortium name="DOE Joint Genome Institute"/>
            <person name="Mondo S.J."/>
            <person name="Dannebaum R.O."/>
            <person name="Kuo R.C."/>
            <person name="Labutti K."/>
            <person name="Haridas S."/>
            <person name="Kuo A."/>
            <person name="Salamov A."/>
            <person name="Ahrendt S.R."/>
            <person name="Lipzen A."/>
            <person name="Sullivan W."/>
            <person name="Andreopoulos W.B."/>
            <person name="Clum A."/>
            <person name="Lindquist E."/>
            <person name="Daum C."/>
            <person name="Ramamoorthy G.K."/>
            <person name="Gryganskyi A."/>
            <person name="Culley D."/>
            <person name="Magnuson J.K."/>
            <person name="James T.Y."/>
            <person name="O'Malley M.A."/>
            <person name="Stajich J.E."/>
            <person name="Spatafora J.W."/>
            <person name="Visel A."/>
            <person name="Grigoriev I.V."/>
        </authorList>
    </citation>
    <scope>NUCLEOTIDE SEQUENCE [LARGE SCALE GENOMIC DNA]</scope>
    <source>
        <strain evidence="8 9">PL171</strain>
    </source>
</reference>
<dbReference type="AlphaFoldDB" id="A0A1Y2HP99"/>
<feature type="transmembrane region" description="Helical" evidence="6">
    <location>
        <begin position="95"/>
        <end position="121"/>
    </location>
</feature>
<dbReference type="InterPro" id="IPR036513">
    <property type="entry name" value="STAS_dom_sf"/>
</dbReference>
<dbReference type="STRING" id="765915.A0A1Y2HP99"/>
<organism evidence="8 9">
    <name type="scientific">Catenaria anguillulae PL171</name>
    <dbReference type="NCBI Taxonomy" id="765915"/>
    <lineage>
        <taxon>Eukaryota</taxon>
        <taxon>Fungi</taxon>
        <taxon>Fungi incertae sedis</taxon>
        <taxon>Blastocladiomycota</taxon>
        <taxon>Blastocladiomycetes</taxon>
        <taxon>Blastocladiales</taxon>
        <taxon>Catenariaceae</taxon>
        <taxon>Catenaria</taxon>
    </lineage>
</organism>
<dbReference type="GO" id="GO:0016020">
    <property type="term" value="C:membrane"/>
    <property type="evidence" value="ECO:0007669"/>
    <property type="project" value="UniProtKB-SubCell"/>
</dbReference>
<dbReference type="InterPro" id="IPR052706">
    <property type="entry name" value="Membrane-Transporter-like"/>
</dbReference>
<accession>A0A1Y2HP99</accession>
<evidence type="ECO:0000256" key="3">
    <source>
        <dbReference type="ARBA" id="ARBA00022989"/>
    </source>
</evidence>
<dbReference type="PANTHER" id="PTHR43310">
    <property type="entry name" value="SULFATE TRANSPORTER YBAR-RELATED"/>
    <property type="match status" value="1"/>
</dbReference>
<evidence type="ECO:0000256" key="6">
    <source>
        <dbReference type="SAM" id="Phobius"/>
    </source>
</evidence>
<dbReference type="Proteomes" id="UP000193411">
    <property type="component" value="Unassembled WGS sequence"/>
</dbReference>
<evidence type="ECO:0000259" key="7">
    <source>
        <dbReference type="PROSITE" id="PS50801"/>
    </source>
</evidence>
<dbReference type="PANTHER" id="PTHR43310:SF1">
    <property type="entry name" value="SULFATE TRANSPORTER YBAR-RELATED"/>
    <property type="match status" value="1"/>
</dbReference>
<keyword evidence="2 6" id="KW-0812">Transmembrane</keyword>
<feature type="transmembrane region" description="Helical" evidence="6">
    <location>
        <begin position="62"/>
        <end position="83"/>
    </location>
</feature>
<proteinExistence type="predicted"/>
<dbReference type="InterPro" id="IPR011547">
    <property type="entry name" value="SLC26A/SulP_dom"/>
</dbReference>
<dbReference type="PROSITE" id="PS50801">
    <property type="entry name" value="STAS"/>
    <property type="match status" value="1"/>
</dbReference>
<gene>
    <name evidence="8" type="ORF">BCR44DRAFT_48681</name>
</gene>
<evidence type="ECO:0000256" key="2">
    <source>
        <dbReference type="ARBA" id="ARBA00022692"/>
    </source>
</evidence>
<keyword evidence="9" id="KW-1185">Reference proteome</keyword>
<evidence type="ECO:0000256" key="5">
    <source>
        <dbReference type="SAM" id="MobiDB-lite"/>
    </source>
</evidence>
<comment type="subcellular location">
    <subcellularLocation>
        <location evidence="1">Membrane</location>
        <topology evidence="1">Multi-pass membrane protein</topology>
    </subcellularLocation>
</comment>
<keyword evidence="3 6" id="KW-1133">Transmembrane helix</keyword>
<feature type="transmembrane region" description="Helical" evidence="6">
    <location>
        <begin position="237"/>
        <end position="253"/>
    </location>
</feature>
<dbReference type="InterPro" id="IPR002645">
    <property type="entry name" value="STAS_dom"/>
</dbReference>
<name>A0A1Y2HP99_9FUNG</name>
<feature type="region of interest" description="Disordered" evidence="5">
    <location>
        <begin position="695"/>
        <end position="735"/>
    </location>
</feature>
<dbReference type="OrthoDB" id="288203at2759"/>
<feature type="transmembrane region" description="Helical" evidence="6">
    <location>
        <begin position="146"/>
        <end position="164"/>
    </location>
</feature>
<keyword evidence="4 6" id="KW-0472">Membrane</keyword>
<evidence type="ECO:0000313" key="9">
    <source>
        <dbReference type="Proteomes" id="UP000193411"/>
    </source>
</evidence>
<feature type="transmembrane region" description="Helical" evidence="6">
    <location>
        <begin position="408"/>
        <end position="426"/>
    </location>
</feature>
<feature type="compositionally biased region" description="Basic and acidic residues" evidence="5">
    <location>
        <begin position="706"/>
        <end position="717"/>
    </location>
</feature>
<dbReference type="EMBL" id="MCFL01000020">
    <property type="protein sequence ID" value="ORZ35784.1"/>
    <property type="molecule type" value="Genomic_DNA"/>
</dbReference>
<comment type="caution">
    <text evidence="8">The sequence shown here is derived from an EMBL/GenBank/DDBJ whole genome shotgun (WGS) entry which is preliminary data.</text>
</comment>
<feature type="domain" description="STAS" evidence="7">
    <location>
        <begin position="535"/>
        <end position="636"/>
    </location>
</feature>
<dbReference type="Gene3D" id="3.30.750.24">
    <property type="entry name" value="STAS domain"/>
    <property type="match status" value="1"/>
</dbReference>